<dbReference type="GO" id="GO:0031966">
    <property type="term" value="C:mitochondrial membrane"/>
    <property type="evidence" value="ECO:0007669"/>
    <property type="project" value="UniProtKB-SubCell"/>
</dbReference>
<dbReference type="GO" id="GO:1902603">
    <property type="term" value="P:carnitine transmembrane transport"/>
    <property type="evidence" value="ECO:0007669"/>
    <property type="project" value="TreeGrafter"/>
</dbReference>
<dbReference type="OrthoDB" id="14252at2759"/>
<dbReference type="Pfam" id="PF00153">
    <property type="entry name" value="Mito_carr"/>
    <property type="match status" value="2"/>
</dbReference>
<organism evidence="10 11">
    <name type="scientific">Paramuricea clavata</name>
    <name type="common">Red gorgonian</name>
    <name type="synonym">Violescent sea-whip</name>
    <dbReference type="NCBI Taxonomy" id="317549"/>
    <lineage>
        <taxon>Eukaryota</taxon>
        <taxon>Metazoa</taxon>
        <taxon>Cnidaria</taxon>
        <taxon>Anthozoa</taxon>
        <taxon>Octocorallia</taxon>
        <taxon>Malacalcyonacea</taxon>
        <taxon>Plexauridae</taxon>
        <taxon>Paramuricea</taxon>
    </lineage>
</organism>
<evidence type="ECO:0000256" key="3">
    <source>
        <dbReference type="ARBA" id="ARBA00022448"/>
    </source>
</evidence>
<dbReference type="InterPro" id="IPR018108">
    <property type="entry name" value="MCP_transmembrane"/>
</dbReference>
<gene>
    <name evidence="10" type="ORF">PACLA_8A088141</name>
</gene>
<evidence type="ECO:0000256" key="7">
    <source>
        <dbReference type="ARBA" id="ARBA00023128"/>
    </source>
</evidence>
<evidence type="ECO:0000256" key="4">
    <source>
        <dbReference type="ARBA" id="ARBA00022692"/>
    </source>
</evidence>
<dbReference type="PANTHER" id="PTHR45624:SF4">
    <property type="entry name" value="CONGESTED-LIKE TRACHEA PROTEIN-RELATED"/>
    <property type="match status" value="1"/>
</dbReference>
<dbReference type="EMBL" id="CACRXK020021499">
    <property type="protein sequence ID" value="CAB4035918.1"/>
    <property type="molecule type" value="Genomic_DNA"/>
</dbReference>
<dbReference type="GO" id="GO:0006839">
    <property type="term" value="P:mitochondrial transport"/>
    <property type="evidence" value="ECO:0007669"/>
    <property type="project" value="TreeGrafter"/>
</dbReference>
<dbReference type="SUPFAM" id="SSF103506">
    <property type="entry name" value="Mitochondrial carrier"/>
    <property type="match status" value="1"/>
</dbReference>
<evidence type="ECO:0000256" key="2">
    <source>
        <dbReference type="ARBA" id="ARBA00006375"/>
    </source>
</evidence>
<dbReference type="AlphaFoldDB" id="A0A7D9LSZ1"/>
<comment type="subcellular location">
    <subcellularLocation>
        <location evidence="1">Mitochondrion membrane</location>
        <topology evidence="1">Multi-pass membrane protein</topology>
    </subcellularLocation>
</comment>
<dbReference type="Gene3D" id="1.50.40.10">
    <property type="entry name" value="Mitochondrial carrier domain"/>
    <property type="match status" value="1"/>
</dbReference>
<keyword evidence="3 9" id="KW-0813">Transport</keyword>
<dbReference type="InterPro" id="IPR050567">
    <property type="entry name" value="Mitochondrial_Carrier"/>
</dbReference>
<keyword evidence="6" id="KW-1133">Transmembrane helix</keyword>
<evidence type="ECO:0000313" key="10">
    <source>
        <dbReference type="EMBL" id="CAB4035918.1"/>
    </source>
</evidence>
<dbReference type="InterPro" id="IPR023395">
    <property type="entry name" value="MCP_dom_sf"/>
</dbReference>
<comment type="similarity">
    <text evidence="2 9">Belongs to the mitochondrial carrier (TC 2.A.29) family.</text>
</comment>
<name>A0A7D9LSZ1_PARCT</name>
<accession>A0A7D9LSZ1</accession>
<keyword evidence="5" id="KW-0677">Repeat</keyword>
<keyword evidence="7" id="KW-0496">Mitochondrion</keyword>
<dbReference type="Proteomes" id="UP001152795">
    <property type="component" value="Unassembled WGS sequence"/>
</dbReference>
<evidence type="ECO:0000256" key="8">
    <source>
        <dbReference type="ARBA" id="ARBA00023136"/>
    </source>
</evidence>
<dbReference type="PANTHER" id="PTHR45624">
    <property type="entry name" value="MITOCHONDRIAL BASIC AMINO ACIDS TRANSPORTER-RELATED"/>
    <property type="match status" value="1"/>
</dbReference>
<dbReference type="GO" id="GO:0015227">
    <property type="term" value="F:O-acyl-L-carnitine transmembrane transporter activity"/>
    <property type="evidence" value="ECO:0007669"/>
    <property type="project" value="TreeGrafter"/>
</dbReference>
<proteinExistence type="inferred from homology"/>
<sequence>VRLQTQPKVGPGETPLFTGTFDCARKTISKEGFVGLYKGMATPIVGVTPLYAFCFLGFSVGKKLQQKHPDEEMSNLQMFNAGMVAGVFTTGIMTPGERIKCLLQIQQASAGKAKYNGPLDCAKKIFKESGIRGLYKGTCATLLR</sequence>
<comment type="caution">
    <text evidence="10">The sequence shown here is derived from an EMBL/GenBank/DDBJ whole genome shotgun (WGS) entry which is preliminary data.</text>
</comment>
<evidence type="ECO:0000256" key="6">
    <source>
        <dbReference type="ARBA" id="ARBA00022989"/>
    </source>
</evidence>
<keyword evidence="11" id="KW-1185">Reference proteome</keyword>
<reference evidence="10" key="1">
    <citation type="submission" date="2020-04" db="EMBL/GenBank/DDBJ databases">
        <authorList>
            <person name="Alioto T."/>
            <person name="Alioto T."/>
            <person name="Gomez Garrido J."/>
        </authorList>
    </citation>
    <scope>NUCLEOTIDE SEQUENCE</scope>
    <source>
        <strain evidence="10">A484AB</strain>
    </source>
</reference>
<feature type="non-terminal residue" evidence="10">
    <location>
        <position position="1"/>
    </location>
</feature>
<keyword evidence="8" id="KW-0472">Membrane</keyword>
<feature type="non-terminal residue" evidence="10">
    <location>
        <position position="144"/>
    </location>
</feature>
<evidence type="ECO:0000256" key="9">
    <source>
        <dbReference type="RuleBase" id="RU000488"/>
    </source>
</evidence>
<protein>
    <submittedName>
        <fullName evidence="10">Mitochondrial carnitine acylcarnitine carrier</fullName>
    </submittedName>
</protein>
<keyword evidence="4 9" id="KW-0812">Transmembrane</keyword>
<evidence type="ECO:0000313" key="11">
    <source>
        <dbReference type="Proteomes" id="UP001152795"/>
    </source>
</evidence>
<evidence type="ECO:0000256" key="1">
    <source>
        <dbReference type="ARBA" id="ARBA00004225"/>
    </source>
</evidence>
<dbReference type="PROSITE" id="PS50920">
    <property type="entry name" value="SOLCAR"/>
    <property type="match status" value="2"/>
</dbReference>
<evidence type="ECO:0000256" key="5">
    <source>
        <dbReference type="ARBA" id="ARBA00022737"/>
    </source>
</evidence>